<name>A0A5M6CB13_9BACT</name>
<comment type="caution">
    <text evidence="1">The sequence shown here is derived from an EMBL/GenBank/DDBJ whole genome shotgun (WGS) entry which is preliminary data.</text>
</comment>
<evidence type="ECO:0000313" key="1">
    <source>
        <dbReference type="EMBL" id="KAA5532324.1"/>
    </source>
</evidence>
<protein>
    <submittedName>
        <fullName evidence="1">DUF4270 domain-containing protein</fullName>
    </submittedName>
</protein>
<reference evidence="1 2" key="1">
    <citation type="submission" date="2019-09" db="EMBL/GenBank/DDBJ databases">
        <title>Genome sequence and assembly of Taibaiella sp.</title>
        <authorList>
            <person name="Chhetri G."/>
        </authorList>
    </citation>
    <scope>NUCLEOTIDE SEQUENCE [LARGE SCALE GENOMIC DNA]</scope>
    <source>
        <strain evidence="1 2">KVB11</strain>
    </source>
</reference>
<keyword evidence="2" id="KW-1185">Reference proteome</keyword>
<dbReference type="InterPro" id="IPR025366">
    <property type="entry name" value="DUF4270"/>
</dbReference>
<dbReference type="EMBL" id="VWSH01000004">
    <property type="protein sequence ID" value="KAA5532324.1"/>
    <property type="molecule type" value="Genomic_DNA"/>
</dbReference>
<gene>
    <name evidence="1" type="ORF">F0919_16145</name>
</gene>
<proteinExistence type="predicted"/>
<sequence>MLTTTINKSSGTLMLRYLNKIQKASLLLIGLMVLIASCKKAVVNYGQQALTDDPNVIYMDTMSVDLSTLQRDSFVTSADNLFKVGIHEDSVFGKYEATAYMQVGIPVNTISGLNNCTYDSIVFITKFSGASYGDTTEPFTLNINRLSQQIKPDVTPIGYNVDALTYDATPLGTALLTNTRPLQQKELTVRLSNSFGTQLFGMLNRNSDTTSNSDKFNAFFNGFALTGKGVNNQSIYYFQNIGVNGGTVMRMYYTVNGASPVPGYMDFPISPTTYQFNGYKYDKTGTLLSLFTPNKWQAIPSAQTGNRVYLHSNSGLYPVLNIPSLFSLKELHPYIKVVKAELDIYPSLQNYGPNTYYTLPPTLGLQTVNIDSKLIGNWVNEIGVTPAVIQNGDLVIDNINHIETKYTYDITEYVNSTLQNGIFNQAPLVLRPLNEIIENRLILNNAIGNKSVKLKLYVLGL</sequence>
<organism evidence="1 2">
    <name type="scientific">Taibaiella lutea</name>
    <dbReference type="NCBI Taxonomy" id="2608001"/>
    <lineage>
        <taxon>Bacteria</taxon>
        <taxon>Pseudomonadati</taxon>
        <taxon>Bacteroidota</taxon>
        <taxon>Chitinophagia</taxon>
        <taxon>Chitinophagales</taxon>
        <taxon>Chitinophagaceae</taxon>
        <taxon>Taibaiella</taxon>
    </lineage>
</organism>
<dbReference type="Proteomes" id="UP000323632">
    <property type="component" value="Unassembled WGS sequence"/>
</dbReference>
<accession>A0A5M6CB13</accession>
<evidence type="ECO:0000313" key="2">
    <source>
        <dbReference type="Proteomes" id="UP000323632"/>
    </source>
</evidence>
<dbReference type="Pfam" id="PF14092">
    <property type="entry name" value="DUF4270"/>
    <property type="match status" value="1"/>
</dbReference>
<dbReference type="AlphaFoldDB" id="A0A5M6CB13"/>